<evidence type="ECO:0000256" key="2">
    <source>
        <dbReference type="PROSITE-ProRule" id="PRU00235"/>
    </source>
</evidence>
<sequence length="705" mass="77363">MTDDHVCEQTTSLALSFSNQAYSRDNDSSNGVHSTNLRNKDKTSVVDNSVHLLESDNHKLQGVFSFGDNSEGCCGLGSLESSRQPIPAHVATLANKKVVQVVCGHRHVLVLTMEGEVYSFGSNKFGECGTGVASSTPIPTPVPITTVNYDERGCSLDDEGRIQTINERIPKKASIPVYTKNGNTKIRRVVFIAAGYSTSFALTDDDRVYVWGRNESAALGLGISGGCVHTPVMNPYLSGLCLVEIASGGVHGLALTKQGVVYGWGGNSYGQAGFPSGSGASSVIAYPTIIASLQCTHFSHISCGKDMSFVISTQDDEVWAFGYNAHGELGLGHLSPVPEPQQVVGLQSKGIIQIAAGIRHVLALSSSELVYAWGENNYGQLGDGTVENSTSIKEIHILRNRRVTQVSVSEFASFAVTIHGELFVWGSNEKHVHGHPSASGFLSPRLATWLSHLETSQVVSGLQFTIVYQNARLQKEIPSSSLMNDWIVMLETGQFTDVTIFVGSQRTPLRAHRLVLISRCDVFRRMFLTDCVESRTGNIEVPDVAPNVYQLFLRYLYGDQISIPLDFAIDLLALGDRYDLPRLKALCEDCLRKHLTITNAAKIFEAASLYDSKELKQVSLQFISNHFGEVVKTNGFACLDKHLILDILVKSPSFLRFTTKSLEEQSSMTMELHKEDEKEESPVHNENREQETQPLVTERHETQFV</sequence>
<dbReference type="Gene3D" id="1.25.40.420">
    <property type="match status" value="1"/>
</dbReference>
<feature type="region of interest" description="Disordered" evidence="3">
    <location>
        <begin position="666"/>
        <end position="705"/>
    </location>
</feature>
<dbReference type="Pfam" id="PF07707">
    <property type="entry name" value="BACK"/>
    <property type="match status" value="1"/>
</dbReference>
<evidence type="ECO:0000313" key="6">
    <source>
        <dbReference type="Proteomes" id="UP001061958"/>
    </source>
</evidence>
<reference evidence="5" key="2">
    <citation type="submission" date="2022-01" db="EMBL/GenBank/DDBJ databases">
        <authorList>
            <person name="Hirooka S."/>
            <person name="Miyagishima S.Y."/>
        </authorList>
    </citation>
    <scope>NUCLEOTIDE SEQUENCE</scope>
    <source>
        <strain evidence="5">NBRC 102759</strain>
    </source>
</reference>
<protein>
    <recommendedName>
        <fullName evidence="4">BTB domain-containing protein</fullName>
    </recommendedName>
</protein>
<feature type="repeat" description="RCC1" evidence="2">
    <location>
        <begin position="368"/>
        <end position="419"/>
    </location>
</feature>
<dbReference type="CDD" id="cd14733">
    <property type="entry name" value="BACK"/>
    <property type="match status" value="1"/>
</dbReference>
<dbReference type="SUPFAM" id="SSF54695">
    <property type="entry name" value="POZ domain"/>
    <property type="match status" value="1"/>
</dbReference>
<feature type="domain" description="BTB" evidence="4">
    <location>
        <begin position="496"/>
        <end position="565"/>
    </location>
</feature>
<evidence type="ECO:0000259" key="4">
    <source>
        <dbReference type="PROSITE" id="PS50097"/>
    </source>
</evidence>
<dbReference type="OrthoDB" id="5981550at2759"/>
<dbReference type="Gene3D" id="2.130.10.30">
    <property type="entry name" value="Regulator of chromosome condensation 1/beta-lactamase-inhibitor protein II"/>
    <property type="match status" value="2"/>
</dbReference>
<keyword evidence="1" id="KW-0677">Repeat</keyword>
<dbReference type="EMBL" id="BQMJ01000006">
    <property type="protein sequence ID" value="GJQ09137.1"/>
    <property type="molecule type" value="Genomic_DNA"/>
</dbReference>
<dbReference type="PROSITE" id="PS50012">
    <property type="entry name" value="RCC1_3"/>
    <property type="match status" value="6"/>
</dbReference>
<organism evidence="5 6">
    <name type="scientific">Galdieria partita</name>
    <dbReference type="NCBI Taxonomy" id="83374"/>
    <lineage>
        <taxon>Eukaryota</taxon>
        <taxon>Rhodophyta</taxon>
        <taxon>Bangiophyceae</taxon>
        <taxon>Galdieriales</taxon>
        <taxon>Galdieriaceae</taxon>
        <taxon>Galdieria</taxon>
    </lineage>
</organism>
<dbReference type="PANTHER" id="PTHR22870:SF408">
    <property type="entry name" value="OS09G0560450 PROTEIN"/>
    <property type="match status" value="1"/>
</dbReference>
<evidence type="ECO:0000256" key="1">
    <source>
        <dbReference type="ARBA" id="ARBA00022737"/>
    </source>
</evidence>
<name>A0A9C7PSH1_9RHOD</name>
<feature type="repeat" description="RCC1" evidence="2">
    <location>
        <begin position="61"/>
        <end position="114"/>
    </location>
</feature>
<keyword evidence="6" id="KW-1185">Reference proteome</keyword>
<proteinExistence type="predicted"/>
<gene>
    <name evidence="5" type="ORF">GpartN1_g928.t1</name>
</gene>
<dbReference type="Pfam" id="PF25390">
    <property type="entry name" value="WD40_RLD"/>
    <property type="match status" value="1"/>
</dbReference>
<dbReference type="InterPro" id="IPR000408">
    <property type="entry name" value="Reg_chr_condens"/>
</dbReference>
<dbReference type="InterPro" id="IPR009091">
    <property type="entry name" value="RCC1/BLIP-II"/>
</dbReference>
<feature type="compositionally biased region" description="Basic and acidic residues" evidence="3">
    <location>
        <begin position="671"/>
        <end position="705"/>
    </location>
</feature>
<dbReference type="InterPro" id="IPR000210">
    <property type="entry name" value="BTB/POZ_dom"/>
</dbReference>
<dbReference type="PANTHER" id="PTHR22870">
    <property type="entry name" value="REGULATOR OF CHROMOSOME CONDENSATION"/>
    <property type="match status" value="1"/>
</dbReference>
<reference evidence="5" key="1">
    <citation type="journal article" date="2022" name="Proc. Natl. Acad. Sci. U.S.A.">
        <title>Life cycle and functional genomics of the unicellular red alga Galdieria for elucidating algal and plant evolution and industrial use.</title>
        <authorList>
            <person name="Hirooka S."/>
            <person name="Itabashi T."/>
            <person name="Ichinose T.M."/>
            <person name="Onuma R."/>
            <person name="Fujiwara T."/>
            <person name="Yamashita S."/>
            <person name="Jong L.W."/>
            <person name="Tomita R."/>
            <person name="Iwane A.H."/>
            <person name="Miyagishima S.Y."/>
        </authorList>
    </citation>
    <scope>NUCLEOTIDE SEQUENCE</scope>
    <source>
        <strain evidence="5">NBRC 102759</strain>
    </source>
</reference>
<evidence type="ECO:0000256" key="3">
    <source>
        <dbReference type="SAM" id="MobiDB-lite"/>
    </source>
</evidence>
<feature type="region of interest" description="Disordered" evidence="3">
    <location>
        <begin position="22"/>
        <end position="43"/>
    </location>
</feature>
<feature type="repeat" description="RCC1" evidence="2">
    <location>
        <begin position="316"/>
        <end position="367"/>
    </location>
</feature>
<dbReference type="InterPro" id="IPR051210">
    <property type="entry name" value="Ub_ligase/GEF_domain"/>
</dbReference>
<dbReference type="InterPro" id="IPR011333">
    <property type="entry name" value="SKP1/BTB/POZ_sf"/>
</dbReference>
<feature type="compositionally biased region" description="Polar residues" evidence="3">
    <location>
        <begin position="22"/>
        <end position="37"/>
    </location>
</feature>
<dbReference type="InterPro" id="IPR058923">
    <property type="entry name" value="RCC1-like_dom"/>
</dbReference>
<comment type="caution">
    <text evidence="5">The sequence shown here is derived from an EMBL/GenBank/DDBJ whole genome shotgun (WGS) entry which is preliminary data.</text>
</comment>
<dbReference type="AlphaFoldDB" id="A0A9C7PSH1"/>
<dbReference type="SMART" id="SM00225">
    <property type="entry name" value="BTB"/>
    <property type="match status" value="1"/>
</dbReference>
<accession>A0A9C7PSH1</accession>
<feature type="repeat" description="RCC1" evidence="2">
    <location>
        <begin position="259"/>
        <end position="314"/>
    </location>
</feature>
<dbReference type="Gene3D" id="3.30.710.10">
    <property type="entry name" value="Potassium Channel Kv1.1, Chain A"/>
    <property type="match status" value="1"/>
</dbReference>
<dbReference type="Proteomes" id="UP001061958">
    <property type="component" value="Unassembled WGS sequence"/>
</dbReference>
<evidence type="ECO:0000313" key="5">
    <source>
        <dbReference type="EMBL" id="GJQ09137.1"/>
    </source>
</evidence>
<feature type="repeat" description="RCC1" evidence="2">
    <location>
        <begin position="206"/>
        <end position="258"/>
    </location>
</feature>
<feature type="repeat" description="RCC1" evidence="2">
    <location>
        <begin position="115"/>
        <end position="205"/>
    </location>
</feature>
<dbReference type="Pfam" id="PF00651">
    <property type="entry name" value="BTB"/>
    <property type="match status" value="1"/>
</dbReference>
<dbReference type="InterPro" id="IPR011705">
    <property type="entry name" value="BACK"/>
</dbReference>
<dbReference type="PRINTS" id="PR00633">
    <property type="entry name" value="RCCNDNSATION"/>
</dbReference>
<dbReference type="PROSITE" id="PS50097">
    <property type="entry name" value="BTB"/>
    <property type="match status" value="1"/>
</dbReference>
<dbReference type="SUPFAM" id="SSF50985">
    <property type="entry name" value="RCC1/BLIP-II"/>
    <property type="match status" value="2"/>
</dbReference>